<reference evidence="3" key="2">
    <citation type="submission" date="2019-07" db="EMBL/GenBank/DDBJ databases">
        <authorList>
            <person name="Seetharam A."/>
            <person name="Woodhouse M."/>
            <person name="Cannon E."/>
        </authorList>
    </citation>
    <scope>NUCLEOTIDE SEQUENCE [LARGE SCALE GENOMIC DNA]</scope>
    <source>
        <strain evidence="3">cv. B73</strain>
    </source>
</reference>
<feature type="repeat" description="ANK" evidence="1">
    <location>
        <begin position="236"/>
        <end position="268"/>
    </location>
</feature>
<proteinExistence type="evidence at protein level"/>
<feature type="compositionally biased region" description="Low complexity" evidence="2">
    <location>
        <begin position="1"/>
        <end position="10"/>
    </location>
</feature>
<name>A0A804LSX3_MAIZE</name>
<evidence type="ECO:0007829" key="5">
    <source>
        <dbReference type="PeptideAtlas" id="A0A804LSX3"/>
    </source>
</evidence>
<dbReference type="PROSITE" id="PS50088">
    <property type="entry name" value="ANK_REPEAT"/>
    <property type="match status" value="4"/>
</dbReference>
<feature type="repeat" description="ANK" evidence="1">
    <location>
        <begin position="136"/>
        <end position="168"/>
    </location>
</feature>
<dbReference type="InterPro" id="IPR051616">
    <property type="entry name" value="Cul2-RING_E3_ligase_SR"/>
</dbReference>
<feature type="compositionally biased region" description="Pro residues" evidence="2">
    <location>
        <begin position="11"/>
        <end position="26"/>
    </location>
</feature>
<reference evidence="4" key="1">
    <citation type="submission" date="2015-12" db="EMBL/GenBank/DDBJ databases">
        <title>Update maize B73 reference genome by single molecule sequencing technologies.</title>
        <authorList>
            <consortium name="Maize Genome Sequencing Project"/>
            <person name="Ware D."/>
        </authorList>
    </citation>
    <scope>NUCLEOTIDE SEQUENCE [LARGE SCALE GENOMIC DNA]</scope>
    <source>
        <strain evidence="4">cv. B73</strain>
    </source>
</reference>
<evidence type="ECO:0008006" key="6">
    <source>
        <dbReference type="Google" id="ProtNLM"/>
    </source>
</evidence>
<keyword evidence="4" id="KW-1185">Reference proteome</keyword>
<dbReference type="SUPFAM" id="SSF48403">
    <property type="entry name" value="Ankyrin repeat"/>
    <property type="match status" value="1"/>
</dbReference>
<feature type="repeat" description="ANK" evidence="1">
    <location>
        <begin position="169"/>
        <end position="201"/>
    </location>
</feature>
<feature type="region of interest" description="Disordered" evidence="2">
    <location>
        <begin position="1"/>
        <end position="40"/>
    </location>
</feature>
<dbReference type="PROSITE" id="PS50297">
    <property type="entry name" value="ANK_REP_REGION"/>
    <property type="match status" value="4"/>
</dbReference>
<accession>A0A804LSX3</accession>
<gene>
    <name evidence="3" type="primary">LOC100194190</name>
</gene>
<evidence type="ECO:0000256" key="1">
    <source>
        <dbReference type="PROSITE-ProRule" id="PRU00023"/>
    </source>
</evidence>
<organism evidence="3 4">
    <name type="scientific">Zea mays</name>
    <name type="common">Maize</name>
    <dbReference type="NCBI Taxonomy" id="4577"/>
    <lineage>
        <taxon>Eukaryota</taxon>
        <taxon>Viridiplantae</taxon>
        <taxon>Streptophyta</taxon>
        <taxon>Embryophyta</taxon>
        <taxon>Tracheophyta</taxon>
        <taxon>Spermatophyta</taxon>
        <taxon>Magnoliopsida</taxon>
        <taxon>Liliopsida</taxon>
        <taxon>Poales</taxon>
        <taxon>Poaceae</taxon>
        <taxon>PACMAD clade</taxon>
        <taxon>Panicoideae</taxon>
        <taxon>Andropogonodae</taxon>
        <taxon>Andropogoneae</taxon>
        <taxon>Tripsacinae</taxon>
        <taxon>Zea</taxon>
    </lineage>
</organism>
<evidence type="ECO:0000256" key="2">
    <source>
        <dbReference type="SAM" id="MobiDB-lite"/>
    </source>
</evidence>
<keyword evidence="5" id="KW-1267">Proteomics identification</keyword>
<dbReference type="PRINTS" id="PR01415">
    <property type="entry name" value="ANKYRIN"/>
</dbReference>
<dbReference type="InterPro" id="IPR036770">
    <property type="entry name" value="Ankyrin_rpt-contain_sf"/>
</dbReference>
<evidence type="ECO:0000313" key="3">
    <source>
        <dbReference type="EnsemblPlants" id="Zm00001eb034120_P001"/>
    </source>
</evidence>
<dbReference type="Proteomes" id="UP000007305">
    <property type="component" value="Chromosome 1"/>
</dbReference>
<keyword evidence="1" id="KW-0040">ANK repeat</keyword>
<dbReference type="AlphaFoldDB" id="A0A804LSX3"/>
<reference evidence="3" key="3">
    <citation type="submission" date="2021-05" db="UniProtKB">
        <authorList>
            <consortium name="EnsemblPlants"/>
        </authorList>
    </citation>
    <scope>IDENTIFICATION</scope>
    <source>
        <strain evidence="3">cv. B73</strain>
    </source>
</reference>
<dbReference type="InterPro" id="IPR002110">
    <property type="entry name" value="Ankyrin_rpt"/>
</dbReference>
<dbReference type="SMART" id="SM00248">
    <property type="entry name" value="ANK"/>
    <property type="match status" value="5"/>
</dbReference>
<sequence length="396" mass="42979">MLEPAPHLLPAKPPPKTQNEPSPPPPRRGKPTMVPPPRPPGGGIDKYDFYYWLGCQILALGNSIKLKLVEAIQDGDVRRLKGLVNSMKKKTREKLSDMNVDRMGLLQLAVHLGKLEVCRYFVEDLGFDVERGGSCDGVTPLGGASLFGEVACARFLLDHGADPNKMDSHCYVALHNAAKNGNGEIIRLLVSRGARVDIAAPHGTPLHIAASYGNTGAVKILLEHHADAGADVNSASPNTPLVVATVNGLTDCIKYLLEAGADANIPSNQSGQRPIQIASRLGRRDHVEILFPFTSPLRTMSDWSVEGIIAHEKSRSSLSKVNTCNNLNDRKVELRLLGEKAVKRKDYNGALELYSEEHKRALDAFLDGLKVDPTSAEMEKAMRAALEAVKMESVAV</sequence>
<dbReference type="OrthoDB" id="687050at2759"/>
<dbReference type="Pfam" id="PF00023">
    <property type="entry name" value="Ank"/>
    <property type="match status" value="1"/>
</dbReference>
<protein>
    <recommendedName>
        <fullName evidence="6">Ankyrin repeat family protein</fullName>
    </recommendedName>
</protein>
<dbReference type="Gene3D" id="1.25.40.20">
    <property type="entry name" value="Ankyrin repeat-containing domain"/>
    <property type="match status" value="2"/>
</dbReference>
<feature type="repeat" description="ANK" evidence="1">
    <location>
        <begin position="201"/>
        <end position="233"/>
    </location>
</feature>
<evidence type="ECO:0000313" key="4">
    <source>
        <dbReference type="Proteomes" id="UP000007305"/>
    </source>
</evidence>
<dbReference type="PANTHER" id="PTHR46224:SF12">
    <property type="entry name" value="OS03G0680400 PROTEIN"/>
    <property type="match status" value="1"/>
</dbReference>
<dbReference type="Gramene" id="Zm00001eb034120_T001">
    <property type="protein sequence ID" value="Zm00001eb034120_P001"/>
    <property type="gene ID" value="Zm00001eb034120"/>
</dbReference>
<dbReference type="PANTHER" id="PTHR46224">
    <property type="entry name" value="ANKYRIN REPEAT FAMILY PROTEIN"/>
    <property type="match status" value="1"/>
</dbReference>
<dbReference type="EnsemblPlants" id="Zm00001eb034120_T001">
    <property type="protein sequence ID" value="Zm00001eb034120_P001"/>
    <property type="gene ID" value="Zm00001eb034120"/>
</dbReference>
<dbReference type="Pfam" id="PF12796">
    <property type="entry name" value="Ank_2"/>
    <property type="match status" value="2"/>
</dbReference>